<reference evidence="1 2" key="1">
    <citation type="journal article" date="2023" name="Plants (Basel)">
        <title>Bridging the Gap: Combining Genomics and Transcriptomics Approaches to Understand Stylosanthes scabra, an Orphan Legume from the Brazilian Caatinga.</title>
        <authorList>
            <person name="Ferreira-Neto J.R.C."/>
            <person name="da Silva M.D."/>
            <person name="Binneck E."/>
            <person name="de Melo N.F."/>
            <person name="da Silva R.H."/>
            <person name="de Melo A.L.T.M."/>
            <person name="Pandolfi V."/>
            <person name="Bustamante F.O."/>
            <person name="Brasileiro-Vidal A.C."/>
            <person name="Benko-Iseppon A.M."/>
        </authorList>
    </citation>
    <scope>NUCLEOTIDE SEQUENCE [LARGE SCALE GENOMIC DNA]</scope>
    <source>
        <tissue evidence="1">Leaves</tissue>
    </source>
</reference>
<proteinExistence type="predicted"/>
<protein>
    <submittedName>
        <fullName evidence="1">Uncharacterized protein</fullName>
    </submittedName>
</protein>
<gene>
    <name evidence="1" type="ORF">PIB30_009151</name>
</gene>
<sequence>MATLQKQWKVREFITSCGTCKAHIANEFRLRKILQSTRFDGIMAERGVNCEVVKDE</sequence>
<dbReference type="EMBL" id="JASCZI010211469">
    <property type="protein sequence ID" value="MED6192342.1"/>
    <property type="molecule type" value="Genomic_DNA"/>
</dbReference>
<name>A0ABU6X3W9_9FABA</name>
<organism evidence="1 2">
    <name type="scientific">Stylosanthes scabra</name>
    <dbReference type="NCBI Taxonomy" id="79078"/>
    <lineage>
        <taxon>Eukaryota</taxon>
        <taxon>Viridiplantae</taxon>
        <taxon>Streptophyta</taxon>
        <taxon>Embryophyta</taxon>
        <taxon>Tracheophyta</taxon>
        <taxon>Spermatophyta</taxon>
        <taxon>Magnoliopsida</taxon>
        <taxon>eudicotyledons</taxon>
        <taxon>Gunneridae</taxon>
        <taxon>Pentapetalae</taxon>
        <taxon>rosids</taxon>
        <taxon>fabids</taxon>
        <taxon>Fabales</taxon>
        <taxon>Fabaceae</taxon>
        <taxon>Papilionoideae</taxon>
        <taxon>50 kb inversion clade</taxon>
        <taxon>dalbergioids sensu lato</taxon>
        <taxon>Dalbergieae</taxon>
        <taxon>Pterocarpus clade</taxon>
        <taxon>Stylosanthes</taxon>
    </lineage>
</organism>
<accession>A0ABU6X3W9</accession>
<evidence type="ECO:0000313" key="2">
    <source>
        <dbReference type="Proteomes" id="UP001341840"/>
    </source>
</evidence>
<dbReference type="Proteomes" id="UP001341840">
    <property type="component" value="Unassembled WGS sequence"/>
</dbReference>
<comment type="caution">
    <text evidence="1">The sequence shown here is derived from an EMBL/GenBank/DDBJ whole genome shotgun (WGS) entry which is preliminary data.</text>
</comment>
<keyword evidence="2" id="KW-1185">Reference proteome</keyword>
<evidence type="ECO:0000313" key="1">
    <source>
        <dbReference type="EMBL" id="MED6192342.1"/>
    </source>
</evidence>